<dbReference type="Proteomes" id="UP000663879">
    <property type="component" value="Unassembled WGS sequence"/>
</dbReference>
<feature type="compositionally biased region" description="Basic residues" evidence="1">
    <location>
        <begin position="45"/>
        <end position="57"/>
    </location>
</feature>
<feature type="region of interest" description="Disordered" evidence="1">
    <location>
        <begin position="28"/>
        <end position="60"/>
    </location>
</feature>
<dbReference type="AlphaFoldDB" id="A0A814P5K6"/>
<name>A0A814P5K6_9BILA</name>
<evidence type="ECO:0000313" key="2">
    <source>
        <dbReference type="EMBL" id="CAF1103209.1"/>
    </source>
</evidence>
<evidence type="ECO:0000313" key="3">
    <source>
        <dbReference type="Proteomes" id="UP000663879"/>
    </source>
</evidence>
<organism evidence="2 3">
    <name type="scientific">Brachionus calyciflorus</name>
    <dbReference type="NCBI Taxonomy" id="104777"/>
    <lineage>
        <taxon>Eukaryota</taxon>
        <taxon>Metazoa</taxon>
        <taxon>Spiralia</taxon>
        <taxon>Gnathifera</taxon>
        <taxon>Rotifera</taxon>
        <taxon>Eurotatoria</taxon>
        <taxon>Monogononta</taxon>
        <taxon>Pseudotrocha</taxon>
        <taxon>Ploima</taxon>
        <taxon>Brachionidae</taxon>
        <taxon>Brachionus</taxon>
    </lineage>
</organism>
<reference evidence="2" key="1">
    <citation type="submission" date="2021-02" db="EMBL/GenBank/DDBJ databases">
        <authorList>
            <person name="Nowell W R."/>
        </authorList>
    </citation>
    <scope>NUCLEOTIDE SEQUENCE</scope>
    <source>
        <strain evidence="2">Ploen Becks lab</strain>
    </source>
</reference>
<proteinExistence type="predicted"/>
<protein>
    <submittedName>
        <fullName evidence="2">Uncharacterized protein</fullName>
    </submittedName>
</protein>
<keyword evidence="3" id="KW-1185">Reference proteome</keyword>
<comment type="caution">
    <text evidence="2">The sequence shown here is derived from an EMBL/GenBank/DDBJ whole genome shotgun (WGS) entry which is preliminary data.</text>
</comment>
<gene>
    <name evidence="2" type="ORF">OXX778_LOCUS21257</name>
</gene>
<accession>A0A814P5K6</accession>
<dbReference type="EMBL" id="CAJNOC010007679">
    <property type="protein sequence ID" value="CAF1103209.1"/>
    <property type="molecule type" value="Genomic_DNA"/>
</dbReference>
<sequence length="377" mass="44492">MNYYYHKNIPNLNVPKPLVPQNMPQITSPHDFPTRMTQQKQLQQHYHHHQHQQHHPQHLQNQNKSYANTVSLTEPIDQMDTYIPTENESQNINYSIKFKSNKKIPEVFNDYFYLEEYLNMSKPDNKITSAFINKDDELIMKFKDEKQSEYLRDWPHDAFSYGIKEIIKEKKYYLALHNVNLNFDVSSEKVKSYLKEKYKINDTLRMIKKSTNEKLTIVKAVMSDTDCYNQIIKEGFITIGQFSRIKVTPWRFGINPEYLEQFGINCNVNHAAVSKSCPVLIEAVKTKTKDQEEQALKISKPSQFYRVESEFKKSQYDPNSTTNILKFIIELVMNLNEITKAVHGDPKPLLKIINQNFGSVYSNLIYQFKRVKKLTRT</sequence>
<evidence type="ECO:0000256" key="1">
    <source>
        <dbReference type="SAM" id="MobiDB-lite"/>
    </source>
</evidence>